<sequence length="155" mass="17375">MERTIVLIKPDGLQRGLVGEIMHRFERKGLKLVGVKMIRLTDDILENWYSHHKDKPFFATLKSFMEWTPVVAMVWEGVEAIAAVRKIVGITKAREAEAGSIRGDFGMSGSQNIIHASDSSESAEKELGLIFNGDEIFDYDSATDLLIYSKEEVGK</sequence>
<dbReference type="GO" id="GO:0004550">
    <property type="term" value="F:nucleoside diphosphate kinase activity"/>
    <property type="evidence" value="ECO:0007669"/>
    <property type="project" value="UniProtKB-UniRule"/>
</dbReference>
<dbReference type="GO" id="GO:0006228">
    <property type="term" value="P:UTP biosynthetic process"/>
    <property type="evidence" value="ECO:0007669"/>
    <property type="project" value="UniProtKB-UniRule"/>
</dbReference>
<comment type="subcellular location">
    <subcellularLocation>
        <location evidence="12">Cytoplasm</location>
    </subcellularLocation>
</comment>
<evidence type="ECO:0000256" key="1">
    <source>
        <dbReference type="ARBA" id="ARBA00001946"/>
    </source>
</evidence>
<dbReference type="PATRIC" id="fig|1618556.3.peg.85"/>
<evidence type="ECO:0000313" key="17">
    <source>
        <dbReference type="Proteomes" id="UP000033969"/>
    </source>
</evidence>
<evidence type="ECO:0000256" key="5">
    <source>
        <dbReference type="ARBA" id="ARBA00022679"/>
    </source>
</evidence>
<dbReference type="InterPro" id="IPR001564">
    <property type="entry name" value="Nucleoside_diP_kinase"/>
</dbReference>
<dbReference type="NCBIfam" id="NF001908">
    <property type="entry name" value="PRK00668.1"/>
    <property type="match status" value="1"/>
</dbReference>
<dbReference type="GO" id="GO:0005737">
    <property type="term" value="C:cytoplasm"/>
    <property type="evidence" value="ECO:0007669"/>
    <property type="project" value="UniProtKB-SubCell"/>
</dbReference>
<accession>A0A0G0X0G2</accession>
<comment type="function">
    <text evidence="12">Major role in the synthesis of nucleoside triphosphates other than ATP. The ATP gamma phosphate is transferred to the NDP beta phosphate via a ping-pong mechanism, using a phosphorylated active-site intermediate.</text>
</comment>
<dbReference type="GO" id="GO:0046872">
    <property type="term" value="F:metal ion binding"/>
    <property type="evidence" value="ECO:0007669"/>
    <property type="project" value="UniProtKB-KW"/>
</dbReference>
<comment type="cofactor">
    <cofactor evidence="1 12">
        <name>Mg(2+)</name>
        <dbReference type="ChEBI" id="CHEBI:18420"/>
    </cofactor>
</comment>
<dbReference type="FunFam" id="3.30.70.141:FF:000003">
    <property type="entry name" value="Nucleoside diphosphate kinase"/>
    <property type="match status" value="1"/>
</dbReference>
<evidence type="ECO:0000256" key="10">
    <source>
        <dbReference type="ARBA" id="ARBA00022842"/>
    </source>
</evidence>
<evidence type="ECO:0000256" key="7">
    <source>
        <dbReference type="ARBA" id="ARBA00022741"/>
    </source>
</evidence>
<dbReference type="GO" id="GO:0005524">
    <property type="term" value="F:ATP binding"/>
    <property type="evidence" value="ECO:0007669"/>
    <property type="project" value="UniProtKB-UniRule"/>
</dbReference>
<keyword evidence="12" id="KW-0597">Phosphoprotein</keyword>
<feature type="binding site" evidence="12 13">
    <location>
        <position position="91"/>
    </location>
    <ligand>
        <name>ATP</name>
        <dbReference type="ChEBI" id="CHEBI:30616"/>
    </ligand>
</feature>
<comment type="catalytic activity">
    <reaction evidence="12">
        <text>a ribonucleoside 5'-diphosphate + ATP = a ribonucleoside 5'-triphosphate + ADP</text>
        <dbReference type="Rhea" id="RHEA:18113"/>
        <dbReference type="ChEBI" id="CHEBI:30616"/>
        <dbReference type="ChEBI" id="CHEBI:57930"/>
        <dbReference type="ChEBI" id="CHEBI:61557"/>
        <dbReference type="ChEBI" id="CHEBI:456216"/>
        <dbReference type="EC" id="2.7.4.6"/>
    </reaction>
</comment>
<dbReference type="Proteomes" id="UP000033969">
    <property type="component" value="Unassembled WGS sequence"/>
</dbReference>
<protein>
    <recommendedName>
        <fullName evidence="4 12">Nucleoside diphosphate kinase</fullName>
        <shortName evidence="12">NDK</shortName>
        <shortName evidence="12">NDP kinase</shortName>
        <ecNumber evidence="3 12">2.7.4.6</ecNumber>
    </recommendedName>
    <alternativeName>
        <fullName evidence="12">Nucleoside-2-P kinase</fullName>
    </alternativeName>
</protein>
<dbReference type="InterPro" id="IPR034907">
    <property type="entry name" value="NDK-like_dom"/>
</dbReference>
<evidence type="ECO:0000259" key="15">
    <source>
        <dbReference type="SMART" id="SM00562"/>
    </source>
</evidence>
<comment type="catalytic activity">
    <reaction evidence="12">
        <text>a 2'-deoxyribonucleoside 5'-diphosphate + ATP = a 2'-deoxyribonucleoside 5'-triphosphate + ADP</text>
        <dbReference type="Rhea" id="RHEA:44640"/>
        <dbReference type="ChEBI" id="CHEBI:30616"/>
        <dbReference type="ChEBI" id="CHEBI:61560"/>
        <dbReference type="ChEBI" id="CHEBI:73316"/>
        <dbReference type="ChEBI" id="CHEBI:456216"/>
        <dbReference type="EC" id="2.7.4.6"/>
    </reaction>
</comment>
<dbReference type="Gene3D" id="3.30.70.141">
    <property type="entry name" value="Nucleoside diphosphate kinase-like domain"/>
    <property type="match status" value="1"/>
</dbReference>
<dbReference type="HAMAP" id="MF_00451">
    <property type="entry name" value="NDP_kinase"/>
    <property type="match status" value="1"/>
</dbReference>
<comment type="subunit">
    <text evidence="12">Homotetramer.</text>
</comment>
<keyword evidence="8 12" id="KW-0418">Kinase</keyword>
<evidence type="ECO:0000256" key="11">
    <source>
        <dbReference type="ARBA" id="ARBA00023080"/>
    </source>
</evidence>
<keyword evidence="10 12" id="KW-0460">Magnesium</keyword>
<feature type="binding site" evidence="12 13">
    <location>
        <position position="9"/>
    </location>
    <ligand>
        <name>ATP</name>
        <dbReference type="ChEBI" id="CHEBI:30616"/>
    </ligand>
</feature>
<keyword evidence="5 12" id="KW-0808">Transferase</keyword>
<keyword evidence="6 12" id="KW-0479">Metal-binding</keyword>
<evidence type="ECO:0000256" key="6">
    <source>
        <dbReference type="ARBA" id="ARBA00022723"/>
    </source>
</evidence>
<feature type="binding site" evidence="12 13">
    <location>
        <position position="102"/>
    </location>
    <ligand>
        <name>ATP</name>
        <dbReference type="ChEBI" id="CHEBI:30616"/>
    </ligand>
</feature>
<feature type="active site" description="Pros-phosphohistidine intermediate" evidence="12 13">
    <location>
        <position position="115"/>
    </location>
</feature>
<evidence type="ECO:0000256" key="13">
    <source>
        <dbReference type="PROSITE-ProRule" id="PRU00706"/>
    </source>
</evidence>
<dbReference type="PANTHER" id="PTHR11349">
    <property type="entry name" value="NUCLEOSIDE DIPHOSPHATE KINASE"/>
    <property type="match status" value="1"/>
</dbReference>
<name>A0A0G0X0G2_9BACT</name>
<dbReference type="GO" id="GO:0006183">
    <property type="term" value="P:GTP biosynthetic process"/>
    <property type="evidence" value="ECO:0007669"/>
    <property type="project" value="UniProtKB-UniRule"/>
</dbReference>
<evidence type="ECO:0000256" key="4">
    <source>
        <dbReference type="ARBA" id="ARBA00017632"/>
    </source>
</evidence>
<comment type="caution">
    <text evidence="16">The sequence shown here is derived from an EMBL/GenBank/DDBJ whole genome shotgun (WGS) entry which is preliminary data.</text>
</comment>
<feature type="binding site" evidence="12 13">
    <location>
        <position position="85"/>
    </location>
    <ligand>
        <name>ATP</name>
        <dbReference type="ChEBI" id="CHEBI:30616"/>
    </ligand>
</feature>
<dbReference type="SMART" id="SM00562">
    <property type="entry name" value="NDK"/>
    <property type="match status" value="1"/>
</dbReference>
<dbReference type="EC" id="2.7.4.6" evidence="3 12"/>
<evidence type="ECO:0000256" key="12">
    <source>
        <dbReference type="HAMAP-Rule" id="MF_00451"/>
    </source>
</evidence>
<dbReference type="SUPFAM" id="SSF54919">
    <property type="entry name" value="Nucleoside diphosphate kinase, NDK"/>
    <property type="match status" value="1"/>
</dbReference>
<evidence type="ECO:0000256" key="14">
    <source>
        <dbReference type="RuleBase" id="RU004011"/>
    </source>
</evidence>
<evidence type="ECO:0000256" key="8">
    <source>
        <dbReference type="ARBA" id="ARBA00022777"/>
    </source>
</evidence>
<dbReference type="InterPro" id="IPR036850">
    <property type="entry name" value="NDK-like_dom_sf"/>
</dbReference>
<dbReference type="AlphaFoldDB" id="A0A0G0X0G2"/>
<reference evidence="16 17" key="1">
    <citation type="journal article" date="2015" name="Nature">
        <title>rRNA introns, odd ribosomes, and small enigmatic genomes across a large radiation of phyla.</title>
        <authorList>
            <person name="Brown C.T."/>
            <person name="Hug L.A."/>
            <person name="Thomas B.C."/>
            <person name="Sharon I."/>
            <person name="Castelle C.J."/>
            <person name="Singh A."/>
            <person name="Wilkins M.J."/>
            <person name="Williams K.H."/>
            <person name="Banfield J.F."/>
        </authorList>
    </citation>
    <scope>NUCLEOTIDE SEQUENCE [LARGE SCALE GENOMIC DNA]</scope>
</reference>
<dbReference type="PRINTS" id="PR01243">
    <property type="entry name" value="NUCDPKINASE"/>
</dbReference>
<keyword evidence="12" id="KW-0963">Cytoplasm</keyword>
<keyword evidence="11 12" id="KW-0546">Nucleotide metabolism</keyword>
<proteinExistence type="inferred from homology"/>
<evidence type="ECO:0000256" key="3">
    <source>
        <dbReference type="ARBA" id="ARBA00012966"/>
    </source>
</evidence>
<keyword evidence="9 12" id="KW-0067">ATP-binding</keyword>
<evidence type="ECO:0000313" key="16">
    <source>
        <dbReference type="EMBL" id="KKS18505.1"/>
    </source>
</evidence>
<feature type="domain" description="Nucleoside diphosphate kinase-like" evidence="15">
    <location>
        <begin position="1"/>
        <end position="138"/>
    </location>
</feature>
<evidence type="ECO:0000256" key="2">
    <source>
        <dbReference type="ARBA" id="ARBA00008142"/>
    </source>
</evidence>
<evidence type="ECO:0000256" key="9">
    <source>
        <dbReference type="ARBA" id="ARBA00022840"/>
    </source>
</evidence>
<dbReference type="EMBL" id="LCBU01000006">
    <property type="protein sequence ID" value="KKS18505.1"/>
    <property type="molecule type" value="Genomic_DNA"/>
</dbReference>
<dbReference type="PROSITE" id="PS51374">
    <property type="entry name" value="NDPK_LIKE"/>
    <property type="match status" value="1"/>
</dbReference>
<dbReference type="GO" id="GO:0006241">
    <property type="term" value="P:CTP biosynthetic process"/>
    <property type="evidence" value="ECO:0007669"/>
    <property type="project" value="UniProtKB-UniRule"/>
</dbReference>
<organism evidence="16 17">
    <name type="scientific">Candidatus Woesebacteria bacterium GW2011_GWA1_41_7</name>
    <dbReference type="NCBI Taxonomy" id="1618556"/>
    <lineage>
        <taxon>Bacteria</taxon>
        <taxon>Candidatus Woeseibacteriota</taxon>
    </lineage>
</organism>
<feature type="binding site" evidence="12 13">
    <location>
        <position position="57"/>
    </location>
    <ligand>
        <name>ATP</name>
        <dbReference type="ChEBI" id="CHEBI:30616"/>
    </ligand>
</feature>
<keyword evidence="7 12" id="KW-0547">Nucleotide-binding</keyword>
<feature type="binding site" evidence="12 13">
    <location>
        <position position="112"/>
    </location>
    <ligand>
        <name>ATP</name>
        <dbReference type="ChEBI" id="CHEBI:30616"/>
    </ligand>
</feature>
<gene>
    <name evidence="12" type="primary">ndk</name>
    <name evidence="16" type="ORF">UU74_C0006G0003</name>
</gene>
<comment type="similarity">
    <text evidence="2 12 13 14">Belongs to the NDK family.</text>
</comment>
<dbReference type="Pfam" id="PF00334">
    <property type="entry name" value="NDK"/>
    <property type="match status" value="1"/>
</dbReference>
<dbReference type="CDD" id="cd04413">
    <property type="entry name" value="NDPk_I"/>
    <property type="match status" value="1"/>
</dbReference>